<evidence type="ECO:0000313" key="3">
    <source>
        <dbReference type="Proteomes" id="UP000770717"/>
    </source>
</evidence>
<dbReference type="Proteomes" id="UP000770717">
    <property type="component" value="Unassembled WGS sequence"/>
</dbReference>
<dbReference type="EMBL" id="WNTK01000009">
    <property type="protein sequence ID" value="KAG9477620.1"/>
    <property type="molecule type" value="Genomic_DNA"/>
</dbReference>
<keyword evidence="3" id="KW-1185">Reference proteome</keyword>
<feature type="transmembrane region" description="Helical" evidence="1">
    <location>
        <begin position="7"/>
        <end position="25"/>
    </location>
</feature>
<reference evidence="2" key="1">
    <citation type="thesis" date="2020" institute="ProQuest LLC" country="789 East Eisenhower Parkway, Ann Arbor, MI, USA">
        <title>Comparative Genomics and Chromosome Evolution.</title>
        <authorList>
            <person name="Mudd A.B."/>
        </authorList>
    </citation>
    <scope>NUCLEOTIDE SEQUENCE</scope>
    <source>
        <strain evidence="2">HN-11 Male</strain>
        <tissue evidence="2">Kidney and liver</tissue>
    </source>
</reference>
<accession>A0A8J6K3P5</accession>
<organism evidence="2 3">
    <name type="scientific">Eleutherodactylus coqui</name>
    <name type="common">Puerto Rican coqui</name>
    <dbReference type="NCBI Taxonomy" id="57060"/>
    <lineage>
        <taxon>Eukaryota</taxon>
        <taxon>Metazoa</taxon>
        <taxon>Chordata</taxon>
        <taxon>Craniata</taxon>
        <taxon>Vertebrata</taxon>
        <taxon>Euteleostomi</taxon>
        <taxon>Amphibia</taxon>
        <taxon>Batrachia</taxon>
        <taxon>Anura</taxon>
        <taxon>Neobatrachia</taxon>
        <taxon>Hyloidea</taxon>
        <taxon>Eleutherodactylidae</taxon>
        <taxon>Eleutherodactylinae</taxon>
        <taxon>Eleutherodactylus</taxon>
        <taxon>Eleutherodactylus</taxon>
    </lineage>
</organism>
<proteinExistence type="predicted"/>
<dbReference type="AlphaFoldDB" id="A0A8J6K3P5"/>
<keyword evidence="1" id="KW-0812">Transmembrane</keyword>
<name>A0A8J6K3P5_ELECQ</name>
<feature type="transmembrane region" description="Helical" evidence="1">
    <location>
        <begin position="37"/>
        <end position="58"/>
    </location>
</feature>
<comment type="caution">
    <text evidence="2">The sequence shown here is derived from an EMBL/GenBank/DDBJ whole genome shotgun (WGS) entry which is preliminary data.</text>
</comment>
<gene>
    <name evidence="2" type="ORF">GDO78_012898</name>
</gene>
<evidence type="ECO:0000313" key="2">
    <source>
        <dbReference type="EMBL" id="KAG9477620.1"/>
    </source>
</evidence>
<keyword evidence="1" id="KW-1133">Transmembrane helix</keyword>
<keyword evidence="1" id="KW-0472">Membrane</keyword>
<protein>
    <submittedName>
        <fullName evidence="2">Uncharacterized protein</fullName>
    </submittedName>
</protein>
<evidence type="ECO:0000256" key="1">
    <source>
        <dbReference type="SAM" id="Phobius"/>
    </source>
</evidence>
<sequence>MKSINCCHCFTLFSISFVIYTLIYTDCSLWQPMGAAALRNFRGIIPLIEGCLGVLYCMERTSRPKMLHITKAHELWHKGNVLFVASLIGNCYLY</sequence>